<dbReference type="EMBL" id="WPIK01000021">
    <property type="protein sequence ID" value="MVN23267.1"/>
    <property type="molecule type" value="Genomic_DNA"/>
</dbReference>
<organism evidence="1 2">
    <name type="scientific">Mucilaginibacter arboris</name>
    <dbReference type="NCBI Taxonomy" id="2682090"/>
    <lineage>
        <taxon>Bacteria</taxon>
        <taxon>Pseudomonadati</taxon>
        <taxon>Bacteroidota</taxon>
        <taxon>Sphingobacteriia</taxon>
        <taxon>Sphingobacteriales</taxon>
        <taxon>Sphingobacteriaceae</taxon>
        <taxon>Mucilaginibacter</taxon>
    </lineage>
</organism>
<gene>
    <name evidence="1" type="ORF">GO621_17220</name>
</gene>
<protein>
    <recommendedName>
        <fullName evidence="3">Heme oxygenase</fullName>
    </recommendedName>
</protein>
<dbReference type="Gene3D" id="1.20.910.10">
    <property type="entry name" value="Heme oxygenase-like"/>
    <property type="match status" value="1"/>
</dbReference>
<evidence type="ECO:0008006" key="3">
    <source>
        <dbReference type="Google" id="ProtNLM"/>
    </source>
</evidence>
<dbReference type="CDD" id="cd19166">
    <property type="entry name" value="HemeO-bac"/>
    <property type="match status" value="1"/>
</dbReference>
<dbReference type="RefSeq" id="WP_157569350.1">
    <property type="nucleotide sequence ID" value="NZ_WPIK01000021.1"/>
</dbReference>
<dbReference type="AlphaFoldDB" id="A0A7K1T161"/>
<dbReference type="GO" id="GO:0006788">
    <property type="term" value="P:heme oxidation"/>
    <property type="evidence" value="ECO:0007669"/>
    <property type="project" value="InterPro"/>
</dbReference>
<keyword evidence="2" id="KW-1185">Reference proteome</keyword>
<comment type="caution">
    <text evidence="1">The sequence shown here is derived from an EMBL/GenBank/DDBJ whole genome shotgun (WGS) entry which is preliminary data.</text>
</comment>
<evidence type="ECO:0000313" key="1">
    <source>
        <dbReference type="EMBL" id="MVN23267.1"/>
    </source>
</evidence>
<dbReference type="InterPro" id="IPR016084">
    <property type="entry name" value="Haem_Oase-like_multi-hlx"/>
</dbReference>
<dbReference type="Pfam" id="PF01126">
    <property type="entry name" value="Heme_oxygenase"/>
    <property type="match status" value="1"/>
</dbReference>
<sequence length="200" mass="22727">MLQEVLKQATSKQHHDLEQLMLVDKIMNGTLSAEEYQKILQTNYIIHACFEQQLFESLDQNLQNELNINNRIKLPALLKDLQELDIDAPETEFNSKNLILIGSNAAVLGAMYVLEGATLGGNVIVKKLKVNANLQKFNLGFHYYQVYAASLITNWKNFLQVLNTRVDASAYNQSIRSALTLFEYFMLVQNKQQLSGQSIS</sequence>
<reference evidence="1 2" key="1">
    <citation type="submission" date="2019-12" db="EMBL/GenBank/DDBJ databases">
        <title>Mucilaginibacter sp. HMF7410 genome sequencing and assembly.</title>
        <authorList>
            <person name="Kang H."/>
            <person name="Cha I."/>
            <person name="Kim H."/>
            <person name="Joh K."/>
        </authorList>
    </citation>
    <scope>NUCLEOTIDE SEQUENCE [LARGE SCALE GENOMIC DNA]</scope>
    <source>
        <strain evidence="1 2">HMF7410</strain>
    </source>
</reference>
<dbReference type="InterPro" id="IPR016053">
    <property type="entry name" value="Haem_Oase-like"/>
</dbReference>
<dbReference type="Proteomes" id="UP000462014">
    <property type="component" value="Unassembled WGS sequence"/>
</dbReference>
<dbReference type="SUPFAM" id="SSF48613">
    <property type="entry name" value="Heme oxygenase-like"/>
    <property type="match status" value="1"/>
</dbReference>
<accession>A0A7K1T161</accession>
<proteinExistence type="predicted"/>
<evidence type="ECO:0000313" key="2">
    <source>
        <dbReference type="Proteomes" id="UP000462014"/>
    </source>
</evidence>
<name>A0A7K1T161_9SPHI</name>
<dbReference type="GO" id="GO:0004392">
    <property type="term" value="F:heme oxygenase (decyclizing) activity"/>
    <property type="evidence" value="ECO:0007669"/>
    <property type="project" value="InterPro"/>
</dbReference>